<dbReference type="InterPro" id="IPR003661">
    <property type="entry name" value="HisK_dim/P_dom"/>
</dbReference>
<evidence type="ECO:0000256" key="2">
    <source>
        <dbReference type="ARBA" id="ARBA00012438"/>
    </source>
</evidence>
<keyword evidence="7 11" id="KW-0067">ATP-binding</keyword>
<evidence type="ECO:0000256" key="4">
    <source>
        <dbReference type="ARBA" id="ARBA00022679"/>
    </source>
</evidence>
<accession>A0ABZ0GRN3</accession>
<dbReference type="InterPro" id="IPR036890">
    <property type="entry name" value="HATPase_C_sf"/>
</dbReference>
<dbReference type="PROSITE" id="PS50109">
    <property type="entry name" value="HIS_KIN"/>
    <property type="match status" value="1"/>
</dbReference>
<keyword evidence="9" id="KW-1133">Transmembrane helix</keyword>
<keyword evidence="9" id="KW-0472">Membrane</keyword>
<dbReference type="InterPro" id="IPR036097">
    <property type="entry name" value="HisK_dim/P_sf"/>
</dbReference>
<evidence type="ECO:0000256" key="3">
    <source>
        <dbReference type="ARBA" id="ARBA00022553"/>
    </source>
</evidence>
<evidence type="ECO:0000256" key="5">
    <source>
        <dbReference type="ARBA" id="ARBA00022741"/>
    </source>
</evidence>
<dbReference type="Gene3D" id="1.10.287.130">
    <property type="match status" value="1"/>
</dbReference>
<dbReference type="SUPFAM" id="SSF47384">
    <property type="entry name" value="Homodimeric domain of signal transducing histidine kinase"/>
    <property type="match status" value="1"/>
</dbReference>
<dbReference type="GO" id="GO:0005524">
    <property type="term" value="F:ATP binding"/>
    <property type="evidence" value="ECO:0007669"/>
    <property type="project" value="UniProtKB-KW"/>
</dbReference>
<evidence type="ECO:0000313" key="11">
    <source>
        <dbReference type="EMBL" id="WOH38273.1"/>
    </source>
</evidence>
<sequence length="387" mass="44205">MQTKRINAYLIGAILMLSVLPLIASYLLLDEVLENTIALVVKTETEQVLQSYQNDLKHLKKLEPALAAHYKATFMQVSDELLIYQQPELLKGVLRDTYLTYYMILFVIVLLLSFTAAVLLNRRVALSYKTLMDSDVEKAKKLQELRYFDEWQQVAAKLAHEINNPLTPIEMMVSNLQRIHGKVDKASFADSLKDTESVVQEEVYKLKQMVNHFSQFAKLPEPVIQSCLINEYFNNFIRQYQQAWPSCVLSLTIEDELLTMAIAIDPLLINQSLINLINNAVQVNKNLKQINVVISVTLLDKKSLSVIIFNEGKSITKDKQAVIFNMYYSTQDHKENKGLGLSIVKKILLDQGADISCLLEDKGAAFQIILPLVKQNQLKIKKTFYDE</sequence>
<keyword evidence="3" id="KW-0597">Phosphoprotein</keyword>
<keyword evidence="8" id="KW-0902">Two-component regulatory system</keyword>
<feature type="transmembrane region" description="Helical" evidence="9">
    <location>
        <begin position="7"/>
        <end position="29"/>
    </location>
</feature>
<comment type="catalytic activity">
    <reaction evidence="1">
        <text>ATP + protein L-histidine = ADP + protein N-phospho-L-histidine.</text>
        <dbReference type="EC" id="2.7.13.3"/>
    </reaction>
</comment>
<evidence type="ECO:0000256" key="1">
    <source>
        <dbReference type="ARBA" id="ARBA00000085"/>
    </source>
</evidence>
<dbReference type="Pfam" id="PF02518">
    <property type="entry name" value="HATPase_c"/>
    <property type="match status" value="1"/>
</dbReference>
<proteinExistence type="predicted"/>
<dbReference type="InterPro" id="IPR004358">
    <property type="entry name" value="Sig_transdc_His_kin-like_C"/>
</dbReference>
<dbReference type="RefSeq" id="WP_348397045.1">
    <property type="nucleotide sequence ID" value="NZ_CP136600.1"/>
</dbReference>
<keyword evidence="5" id="KW-0547">Nucleotide-binding</keyword>
<feature type="transmembrane region" description="Helical" evidence="9">
    <location>
        <begin position="99"/>
        <end position="120"/>
    </location>
</feature>
<dbReference type="Pfam" id="PF00512">
    <property type="entry name" value="HisKA"/>
    <property type="match status" value="1"/>
</dbReference>
<dbReference type="PANTHER" id="PTHR43065:SF46">
    <property type="entry name" value="C4-DICARBOXYLATE TRANSPORT SENSOR PROTEIN DCTB"/>
    <property type="match status" value="1"/>
</dbReference>
<name>A0ABZ0GRN3_9GAMM</name>
<evidence type="ECO:0000259" key="10">
    <source>
        <dbReference type="PROSITE" id="PS50109"/>
    </source>
</evidence>
<feature type="domain" description="Histidine kinase" evidence="10">
    <location>
        <begin position="157"/>
        <end position="374"/>
    </location>
</feature>
<dbReference type="Gene3D" id="3.30.565.10">
    <property type="entry name" value="Histidine kinase-like ATPase, C-terminal domain"/>
    <property type="match status" value="1"/>
</dbReference>
<dbReference type="InterPro" id="IPR003594">
    <property type="entry name" value="HATPase_dom"/>
</dbReference>
<dbReference type="SMART" id="SM00388">
    <property type="entry name" value="HisKA"/>
    <property type="match status" value="1"/>
</dbReference>
<keyword evidence="12" id="KW-1185">Reference proteome</keyword>
<gene>
    <name evidence="11" type="ORF">RI844_03280</name>
</gene>
<keyword evidence="9" id="KW-0812">Transmembrane</keyword>
<dbReference type="Proteomes" id="UP001301442">
    <property type="component" value="Chromosome"/>
</dbReference>
<organism evidence="11 12">
    <name type="scientific">Thalassotalea fonticola</name>
    <dbReference type="NCBI Taxonomy" id="3065649"/>
    <lineage>
        <taxon>Bacteria</taxon>
        <taxon>Pseudomonadati</taxon>
        <taxon>Pseudomonadota</taxon>
        <taxon>Gammaproteobacteria</taxon>
        <taxon>Alteromonadales</taxon>
        <taxon>Colwelliaceae</taxon>
        <taxon>Thalassotalea</taxon>
    </lineage>
</organism>
<keyword evidence="6" id="KW-0418">Kinase</keyword>
<evidence type="ECO:0000256" key="8">
    <source>
        <dbReference type="ARBA" id="ARBA00023012"/>
    </source>
</evidence>
<evidence type="ECO:0000256" key="7">
    <source>
        <dbReference type="ARBA" id="ARBA00022840"/>
    </source>
</evidence>
<keyword evidence="4" id="KW-0808">Transferase</keyword>
<reference evidence="11 12" key="1">
    <citation type="submission" date="2023-09" db="EMBL/GenBank/DDBJ databases">
        <authorList>
            <person name="Qi X."/>
        </authorList>
    </citation>
    <scope>NUCLEOTIDE SEQUENCE [LARGE SCALE GENOMIC DNA]</scope>
    <source>
        <strain evidence="11 12">S1-1</strain>
    </source>
</reference>
<dbReference type="EC" id="2.7.13.3" evidence="2"/>
<evidence type="ECO:0000256" key="9">
    <source>
        <dbReference type="SAM" id="Phobius"/>
    </source>
</evidence>
<dbReference type="PRINTS" id="PR00344">
    <property type="entry name" value="BCTRLSENSOR"/>
</dbReference>
<dbReference type="SUPFAM" id="SSF55874">
    <property type="entry name" value="ATPase domain of HSP90 chaperone/DNA topoisomerase II/histidine kinase"/>
    <property type="match status" value="1"/>
</dbReference>
<dbReference type="InterPro" id="IPR005467">
    <property type="entry name" value="His_kinase_dom"/>
</dbReference>
<protein>
    <recommendedName>
        <fullName evidence="2">histidine kinase</fullName>
        <ecNumber evidence="2">2.7.13.3</ecNumber>
    </recommendedName>
</protein>
<dbReference type="EMBL" id="CP136600">
    <property type="protein sequence ID" value="WOH38273.1"/>
    <property type="molecule type" value="Genomic_DNA"/>
</dbReference>
<dbReference type="SMART" id="SM00387">
    <property type="entry name" value="HATPase_c"/>
    <property type="match status" value="1"/>
</dbReference>
<dbReference type="PANTHER" id="PTHR43065">
    <property type="entry name" value="SENSOR HISTIDINE KINASE"/>
    <property type="match status" value="1"/>
</dbReference>
<dbReference type="CDD" id="cd00082">
    <property type="entry name" value="HisKA"/>
    <property type="match status" value="1"/>
</dbReference>
<evidence type="ECO:0000313" key="12">
    <source>
        <dbReference type="Proteomes" id="UP001301442"/>
    </source>
</evidence>
<evidence type="ECO:0000256" key="6">
    <source>
        <dbReference type="ARBA" id="ARBA00022777"/>
    </source>
</evidence>